<reference evidence="1 2" key="1">
    <citation type="journal article" date="2022" name="Front. Cell. Infect. Microbiol.">
        <title>The Genomes of Two Strains of Taenia crassiceps the Animal Model for the Study of Human Cysticercosis.</title>
        <authorList>
            <person name="Bobes R.J."/>
            <person name="Estrada K."/>
            <person name="Rios-Valencia D.G."/>
            <person name="Calderon-Gallegos A."/>
            <person name="de la Torre P."/>
            <person name="Carrero J.C."/>
            <person name="Sanchez-Flores A."/>
            <person name="Laclette J.P."/>
        </authorList>
    </citation>
    <scope>NUCLEOTIDE SEQUENCE [LARGE SCALE GENOMIC DNA]</scope>
    <source>
        <strain evidence="1">WFUcys</strain>
    </source>
</reference>
<evidence type="ECO:0000313" key="2">
    <source>
        <dbReference type="Proteomes" id="UP001651158"/>
    </source>
</evidence>
<accession>A0ABR4QT02</accession>
<dbReference type="Proteomes" id="UP001651158">
    <property type="component" value="Unassembled WGS sequence"/>
</dbReference>
<proteinExistence type="predicted"/>
<evidence type="ECO:0000313" key="1">
    <source>
        <dbReference type="EMBL" id="KAL5112829.1"/>
    </source>
</evidence>
<comment type="caution">
    <text evidence="1">The sequence shown here is derived from an EMBL/GenBank/DDBJ whole genome shotgun (WGS) entry which is preliminary data.</text>
</comment>
<gene>
    <name evidence="1" type="ORF">TcWFU_008893</name>
</gene>
<protein>
    <submittedName>
        <fullName evidence="1">Uncharacterized protein</fullName>
    </submittedName>
</protein>
<name>A0ABR4QT02_9CEST</name>
<sequence>MPVTSAIYLQVVGFSRELATGVPYTDSSQMLPVPSVYRHRNRHAYLVDTSHRKCGPGRHRLCCFAENPLVGW</sequence>
<keyword evidence="2" id="KW-1185">Reference proteome</keyword>
<organism evidence="1 2">
    <name type="scientific">Taenia crassiceps</name>
    <dbReference type="NCBI Taxonomy" id="6207"/>
    <lineage>
        <taxon>Eukaryota</taxon>
        <taxon>Metazoa</taxon>
        <taxon>Spiralia</taxon>
        <taxon>Lophotrochozoa</taxon>
        <taxon>Platyhelminthes</taxon>
        <taxon>Cestoda</taxon>
        <taxon>Eucestoda</taxon>
        <taxon>Cyclophyllidea</taxon>
        <taxon>Taeniidae</taxon>
        <taxon>Taenia</taxon>
    </lineage>
</organism>
<dbReference type="EMBL" id="JAKROA010000001">
    <property type="protein sequence ID" value="KAL5112829.1"/>
    <property type="molecule type" value="Genomic_DNA"/>
</dbReference>